<dbReference type="PANTHER" id="PTHR13720:SF14">
    <property type="entry name" value="CILIA- AND FLAGELLA-ASSOCIATED PROTEIN 52"/>
    <property type="match status" value="1"/>
</dbReference>
<reference evidence="13 14" key="1">
    <citation type="submission" date="2011-07" db="EMBL/GenBank/DDBJ databases">
        <authorList>
            <person name="Coyne R."/>
            <person name="Brami D."/>
            <person name="Johnson J."/>
            <person name="Hostetler J."/>
            <person name="Hannick L."/>
            <person name="Clark T."/>
            <person name="Cassidy-Hanley D."/>
            <person name="Inman J."/>
        </authorList>
    </citation>
    <scope>NUCLEOTIDE SEQUENCE [LARGE SCALE GENOMIC DNA]</scope>
    <source>
        <strain evidence="13 14">G5</strain>
    </source>
</reference>
<evidence type="ECO:0000313" key="13">
    <source>
        <dbReference type="EMBL" id="EGR27571.1"/>
    </source>
</evidence>
<sequence length="647" mass="72275">MQKELEIQAVIGFTGKVNQGLILHPDNEHLIYPLGSTIVVRHVVTRSQTFLRGHDNLISVITTSKSGKYIASGQKTFMGFQADIIIWDFETRSMMHRLKLHKVLIQSLSFSFNEQFLASQGGQDDKNMLIVWDVEYGKALYGTPNRDPVNQVKFFNNSDDKLVAVLNSGIQILTIDRANKKIKSLDVNFGTMKRQFTCTVIDPTDSYCYCGTKTGDVLEVNIERAIFKRLGPIKKLFCLGVGTLGILPNGDIIVGAGDGTLAKLSIQSMTVLAQSEVLGAVSSITFTGDYTHFFCGTVQSNIYWVNTEKLTPELRNTCHYEQVNDIAFPYNYSDVFATCSQTDIRIWNARNRQELLRIQVPNLECNCVSFMQDGKSIISGWNDGKIRAFLPQSGKLMYVISDAHIHGVTALCPTSDCQRIISGGSEGEVRVWVIGKQTQVMKASMKEHRGRVWSIQIKKNNEQAVSASADGSCIIWDLKTFTRLMCLFESTLFKQVLYHPEESQLLTTGSDRKISYWEIFDGQAIRMLDGSDEGEVNALSITKEGEHFASGGEDKIVKLWGYDEGINYYIGIGHSGAITRLQISPDQKNLVSVGAEGAIFIWKIPEEIVNARADNELPTISKEKHNDNVNMNNSNTQKQYSEVSSGR</sequence>
<feature type="repeat" description="WD" evidence="11">
    <location>
        <begin position="445"/>
        <end position="486"/>
    </location>
</feature>
<keyword evidence="8" id="KW-0966">Cell projection</keyword>
<dbReference type="OMA" id="RIMVYNF"/>
<dbReference type="SUPFAM" id="SSF50978">
    <property type="entry name" value="WD40 repeat-like"/>
    <property type="match status" value="2"/>
</dbReference>
<evidence type="ECO:0000256" key="10">
    <source>
        <dbReference type="ARBA" id="ARBA00029552"/>
    </source>
</evidence>
<evidence type="ECO:0000313" key="14">
    <source>
        <dbReference type="Proteomes" id="UP000008983"/>
    </source>
</evidence>
<dbReference type="SMART" id="SM00320">
    <property type="entry name" value="WD40"/>
    <property type="match status" value="10"/>
</dbReference>
<evidence type="ECO:0000256" key="7">
    <source>
        <dbReference type="ARBA" id="ARBA00023069"/>
    </source>
</evidence>
<dbReference type="RefSeq" id="XP_004025023.1">
    <property type="nucleotide sequence ID" value="XM_004024974.1"/>
</dbReference>
<organism evidence="13 14">
    <name type="scientific">Ichthyophthirius multifiliis</name>
    <name type="common">White spot disease agent</name>
    <name type="synonym">Ich</name>
    <dbReference type="NCBI Taxonomy" id="5932"/>
    <lineage>
        <taxon>Eukaryota</taxon>
        <taxon>Sar</taxon>
        <taxon>Alveolata</taxon>
        <taxon>Ciliophora</taxon>
        <taxon>Intramacronucleata</taxon>
        <taxon>Oligohymenophorea</taxon>
        <taxon>Hymenostomatida</taxon>
        <taxon>Ophryoglenina</taxon>
        <taxon>Ichthyophthirius</taxon>
    </lineage>
</organism>
<evidence type="ECO:0000256" key="9">
    <source>
        <dbReference type="ARBA" id="ARBA00029456"/>
    </source>
</evidence>
<dbReference type="EMBL" id="GL984352">
    <property type="protein sequence ID" value="EGR27571.1"/>
    <property type="molecule type" value="Genomic_DNA"/>
</dbReference>
<dbReference type="Pfam" id="PF00400">
    <property type="entry name" value="WD40"/>
    <property type="match status" value="4"/>
</dbReference>
<accession>G0R4L1</accession>
<keyword evidence="13" id="KW-0012">Acyltransferase</keyword>
<protein>
    <recommendedName>
        <fullName evidence="10">Cilia- and flagella-associated protein 52</fullName>
    </recommendedName>
</protein>
<dbReference type="PANTHER" id="PTHR13720">
    <property type="entry name" value="WD-40 REPEAT PROTEIN"/>
    <property type="match status" value="1"/>
</dbReference>
<evidence type="ECO:0000256" key="8">
    <source>
        <dbReference type="ARBA" id="ARBA00023273"/>
    </source>
</evidence>
<keyword evidence="6" id="KW-0282">Flagellum</keyword>
<evidence type="ECO:0000256" key="1">
    <source>
        <dbReference type="ARBA" id="ARBA00004230"/>
    </source>
</evidence>
<evidence type="ECO:0000256" key="5">
    <source>
        <dbReference type="ARBA" id="ARBA00022737"/>
    </source>
</evidence>
<evidence type="ECO:0000256" key="2">
    <source>
        <dbReference type="ARBA" id="ARBA00004496"/>
    </source>
</evidence>
<dbReference type="Gene3D" id="2.130.10.10">
    <property type="entry name" value="YVTN repeat-like/Quinoprotein amine dehydrogenase"/>
    <property type="match status" value="3"/>
</dbReference>
<dbReference type="GeneID" id="14903663"/>
<dbReference type="GO" id="GO:0016746">
    <property type="term" value="F:acyltransferase activity"/>
    <property type="evidence" value="ECO:0007669"/>
    <property type="project" value="UniProtKB-KW"/>
</dbReference>
<dbReference type="FunFam" id="2.130.10.10:FF:000207">
    <property type="entry name" value="Cilia- and flagella-associated protein 52"/>
    <property type="match status" value="1"/>
</dbReference>
<evidence type="ECO:0000256" key="3">
    <source>
        <dbReference type="ARBA" id="ARBA00022490"/>
    </source>
</evidence>
<comment type="similarity">
    <text evidence="9">Belongs to the CFAP52 family.</text>
</comment>
<feature type="repeat" description="WD" evidence="11">
    <location>
        <begin position="529"/>
        <end position="560"/>
    </location>
</feature>
<dbReference type="PROSITE" id="PS50082">
    <property type="entry name" value="WD_REPEATS_2"/>
    <property type="match status" value="4"/>
</dbReference>
<comment type="subcellular location">
    <subcellularLocation>
        <location evidence="1">Cell projection</location>
        <location evidence="1">Cilium</location>
        <location evidence="1">Flagellum</location>
    </subcellularLocation>
    <subcellularLocation>
        <location evidence="2">Cytoplasm</location>
    </subcellularLocation>
</comment>
<evidence type="ECO:0000256" key="12">
    <source>
        <dbReference type="SAM" id="MobiDB-lite"/>
    </source>
</evidence>
<keyword evidence="3" id="KW-0963">Cytoplasm</keyword>
<dbReference type="Proteomes" id="UP000008983">
    <property type="component" value="Unassembled WGS sequence"/>
</dbReference>
<dbReference type="STRING" id="857967.G0R4L1"/>
<dbReference type="eggNOG" id="KOG0266">
    <property type="taxonomic scope" value="Eukaryota"/>
</dbReference>
<evidence type="ECO:0000256" key="4">
    <source>
        <dbReference type="ARBA" id="ARBA00022574"/>
    </source>
</evidence>
<keyword evidence="14" id="KW-1185">Reference proteome</keyword>
<dbReference type="InterPro" id="IPR001680">
    <property type="entry name" value="WD40_rpt"/>
</dbReference>
<dbReference type="GO" id="GO:0031514">
    <property type="term" value="C:motile cilium"/>
    <property type="evidence" value="ECO:0007669"/>
    <property type="project" value="UniProtKB-SubCell"/>
</dbReference>
<proteinExistence type="inferred from homology"/>
<dbReference type="InterPro" id="IPR019775">
    <property type="entry name" value="WD40_repeat_CS"/>
</dbReference>
<dbReference type="InterPro" id="IPR036322">
    <property type="entry name" value="WD40_repeat_dom_sf"/>
</dbReference>
<keyword evidence="7" id="KW-0969">Cilium</keyword>
<dbReference type="FunCoup" id="G0R4L1">
    <property type="interactions" value="11"/>
</dbReference>
<dbReference type="GO" id="GO:0005930">
    <property type="term" value="C:axoneme"/>
    <property type="evidence" value="ECO:0007669"/>
    <property type="project" value="UniProtKB-ARBA"/>
</dbReference>
<dbReference type="InterPro" id="IPR015943">
    <property type="entry name" value="WD40/YVTN_repeat-like_dom_sf"/>
</dbReference>
<dbReference type="OrthoDB" id="6252103at2759"/>
<dbReference type="InterPro" id="IPR050630">
    <property type="entry name" value="WD_repeat_EMAP"/>
</dbReference>
<keyword evidence="13" id="KW-0808">Transferase</keyword>
<dbReference type="FunFam" id="2.130.10.10:FF:001320">
    <property type="entry name" value="Predicted protein"/>
    <property type="match status" value="1"/>
</dbReference>
<evidence type="ECO:0000256" key="11">
    <source>
        <dbReference type="PROSITE-ProRule" id="PRU00221"/>
    </source>
</evidence>
<feature type="compositionally biased region" description="Polar residues" evidence="12">
    <location>
        <begin position="628"/>
        <end position="647"/>
    </location>
</feature>
<dbReference type="PROSITE" id="PS00678">
    <property type="entry name" value="WD_REPEATS_1"/>
    <property type="match status" value="1"/>
</dbReference>
<gene>
    <name evidence="13" type="ORF">IMG5_193710</name>
</gene>
<feature type="repeat" description="WD" evidence="11">
    <location>
        <begin position="401"/>
        <end position="432"/>
    </location>
</feature>
<dbReference type="AlphaFoldDB" id="G0R4L1"/>
<dbReference type="InParanoid" id="G0R4L1"/>
<evidence type="ECO:0000256" key="6">
    <source>
        <dbReference type="ARBA" id="ARBA00022846"/>
    </source>
</evidence>
<dbReference type="PROSITE" id="PS50294">
    <property type="entry name" value="WD_REPEATS_REGION"/>
    <property type="match status" value="2"/>
</dbReference>
<keyword evidence="5" id="KW-0677">Repeat</keyword>
<name>G0R4L1_ICHMU</name>
<feature type="region of interest" description="Disordered" evidence="12">
    <location>
        <begin position="619"/>
        <end position="647"/>
    </location>
</feature>
<feature type="repeat" description="WD" evidence="11">
    <location>
        <begin position="571"/>
        <end position="604"/>
    </location>
</feature>
<keyword evidence="4 11" id="KW-0853">WD repeat</keyword>